<keyword evidence="2" id="KW-1185">Reference proteome</keyword>
<name>C0NTU1_AJECG</name>
<dbReference type="EMBL" id="GG663371">
    <property type="protein sequence ID" value="EEH05452.1"/>
    <property type="molecule type" value="Genomic_DNA"/>
</dbReference>
<dbReference type="Proteomes" id="UP000001631">
    <property type="component" value="Unassembled WGS sequence"/>
</dbReference>
<accession>C0NTU1</accession>
<evidence type="ECO:0000313" key="1">
    <source>
        <dbReference type="EMBL" id="EEH05452.1"/>
    </source>
</evidence>
<gene>
    <name evidence="1" type="ORF">HCBG_06571</name>
</gene>
<dbReference type="RefSeq" id="XP_045285933.1">
    <property type="nucleotide sequence ID" value="XM_045433620.1"/>
</dbReference>
<dbReference type="AlphaFoldDB" id="C0NTU1"/>
<dbReference type="GeneID" id="69039587"/>
<proteinExistence type="predicted"/>
<dbReference type="InParanoid" id="C0NTU1"/>
<dbReference type="HOGENOM" id="CLU_1255658_0_0_1"/>
<reference evidence="1" key="1">
    <citation type="submission" date="2009-02" db="EMBL/GenBank/DDBJ databases">
        <title>The Genome Sequence of Ajellomyces capsulatus strain G186AR.</title>
        <authorList>
            <consortium name="The Broad Institute Genome Sequencing Platform"/>
            <person name="Champion M."/>
            <person name="Cuomo C."/>
            <person name="Ma L.-J."/>
            <person name="Henn M.R."/>
            <person name="Sil A."/>
            <person name="Goldman B."/>
            <person name="Young S.K."/>
            <person name="Kodira C.D."/>
            <person name="Zeng Q."/>
            <person name="Koehrsen M."/>
            <person name="Alvarado L."/>
            <person name="Berlin A."/>
            <person name="Borenstein D."/>
            <person name="Chen Z."/>
            <person name="Engels R."/>
            <person name="Freedman E."/>
            <person name="Gellesch M."/>
            <person name="Goldberg J."/>
            <person name="Griggs A."/>
            <person name="Gujja S."/>
            <person name="Heiman D."/>
            <person name="Hepburn T."/>
            <person name="Howarth C."/>
            <person name="Jen D."/>
            <person name="Larson L."/>
            <person name="Lewis B."/>
            <person name="Mehta T."/>
            <person name="Park D."/>
            <person name="Pearson M."/>
            <person name="Roberts A."/>
            <person name="Saif S."/>
            <person name="Shea T."/>
            <person name="Shenoy N."/>
            <person name="Sisk P."/>
            <person name="Stolte C."/>
            <person name="Sykes S."/>
            <person name="Walk T."/>
            <person name="White J."/>
            <person name="Yandava C."/>
            <person name="Klein B."/>
            <person name="McEwen J.G."/>
            <person name="Puccia R."/>
            <person name="Goldman G.H."/>
            <person name="Felipe M.S."/>
            <person name="Nino-Vega G."/>
            <person name="San-Blas G."/>
            <person name="Taylor J."/>
            <person name="Mendoza L."/>
            <person name="Galagan J."/>
            <person name="Nusbaum C."/>
            <person name="Birren B."/>
        </authorList>
    </citation>
    <scope>NUCLEOTIDE SEQUENCE</scope>
    <source>
        <strain evidence="1">G186AR</strain>
    </source>
</reference>
<evidence type="ECO:0000313" key="2">
    <source>
        <dbReference type="Proteomes" id="UP000001631"/>
    </source>
</evidence>
<sequence>MGSTLRISGKFFWWLAKGKLGKYWPLQIRIFHDDTQARSERLRLPFLVFSHRHLAKFLGKHDWITPSPLGENLFQKPSSRQRADLIDRHHVVVRIGKALTGTWTKSVRNPPIGGSNEQDSSDEHIVLVAELLLSLRSLTKCGPLSIGSFPHFGPSSEEIRSGTVQGWHEGIAYGAQSVCFLEIRQWIIIEADGLSIHRKNISKQLMIHVSLWRSDEVKAP</sequence>
<protein>
    <submittedName>
        <fullName evidence="1">Uncharacterized protein</fullName>
    </submittedName>
</protein>
<organism evidence="1 2">
    <name type="scientific">Ajellomyces capsulatus (strain G186AR / H82 / ATCC MYA-2454 / RMSCC 2432)</name>
    <name type="common">Darling's disease fungus</name>
    <name type="synonym">Histoplasma capsulatum</name>
    <dbReference type="NCBI Taxonomy" id="447093"/>
    <lineage>
        <taxon>Eukaryota</taxon>
        <taxon>Fungi</taxon>
        <taxon>Dikarya</taxon>
        <taxon>Ascomycota</taxon>
        <taxon>Pezizomycotina</taxon>
        <taxon>Eurotiomycetes</taxon>
        <taxon>Eurotiomycetidae</taxon>
        <taxon>Onygenales</taxon>
        <taxon>Ajellomycetaceae</taxon>
        <taxon>Histoplasma</taxon>
    </lineage>
</organism>